<sequence>MSTDDTGTRDENDASREDGGKVRERSAEERSITAPTPKDVRAKAEAGKSDEDGEEPKPPAADTQAP</sequence>
<keyword evidence="3" id="KW-1185">Reference proteome</keyword>
<gene>
    <name evidence="2" type="ORF">C7C46_26320</name>
</gene>
<protein>
    <submittedName>
        <fullName evidence="2">Uncharacterized protein</fullName>
    </submittedName>
</protein>
<feature type="region of interest" description="Disordered" evidence="1">
    <location>
        <begin position="1"/>
        <end position="66"/>
    </location>
</feature>
<evidence type="ECO:0000256" key="1">
    <source>
        <dbReference type="SAM" id="MobiDB-lite"/>
    </source>
</evidence>
<dbReference type="AlphaFoldDB" id="A0A2V4N9X5"/>
<accession>A0A2V4N9X5</accession>
<feature type="compositionally biased region" description="Basic and acidic residues" evidence="1">
    <location>
        <begin position="1"/>
        <end position="31"/>
    </location>
</feature>
<comment type="caution">
    <text evidence="2">The sequence shown here is derived from an EMBL/GenBank/DDBJ whole genome shotgun (WGS) entry which is preliminary data.</text>
</comment>
<reference evidence="2 3" key="1">
    <citation type="submission" date="2018-03" db="EMBL/GenBank/DDBJ databases">
        <title>Bioinformatic expansion and discovery of thiopeptide antibiotics.</title>
        <authorList>
            <person name="Schwalen C.J."/>
            <person name="Hudson G.A."/>
            <person name="Mitchell D.A."/>
        </authorList>
    </citation>
    <scope>NUCLEOTIDE SEQUENCE [LARGE SCALE GENOMIC DNA]</scope>
    <source>
        <strain evidence="2 3">ATCC 21389</strain>
    </source>
</reference>
<name>A0A2V4N9X5_9ACTN</name>
<proteinExistence type="predicted"/>
<evidence type="ECO:0000313" key="2">
    <source>
        <dbReference type="EMBL" id="PYC71869.1"/>
    </source>
</evidence>
<feature type="compositionally biased region" description="Basic and acidic residues" evidence="1">
    <location>
        <begin position="38"/>
        <end position="50"/>
    </location>
</feature>
<dbReference type="OrthoDB" id="4331954at2"/>
<dbReference type="Proteomes" id="UP000248039">
    <property type="component" value="Unassembled WGS sequence"/>
</dbReference>
<evidence type="ECO:0000313" key="3">
    <source>
        <dbReference type="Proteomes" id="UP000248039"/>
    </source>
</evidence>
<dbReference type="EMBL" id="PYBW01000109">
    <property type="protein sequence ID" value="PYC71869.1"/>
    <property type="molecule type" value="Genomic_DNA"/>
</dbReference>
<organism evidence="2 3">
    <name type="scientific">Streptomyces tateyamensis</name>
    <dbReference type="NCBI Taxonomy" id="565073"/>
    <lineage>
        <taxon>Bacteria</taxon>
        <taxon>Bacillati</taxon>
        <taxon>Actinomycetota</taxon>
        <taxon>Actinomycetes</taxon>
        <taxon>Kitasatosporales</taxon>
        <taxon>Streptomycetaceae</taxon>
        <taxon>Streptomyces</taxon>
    </lineage>
</organism>
<dbReference type="RefSeq" id="WP_110672420.1">
    <property type="nucleotide sequence ID" value="NZ_PYBW01000109.1"/>
</dbReference>